<dbReference type="Pfam" id="PF00703">
    <property type="entry name" value="Glyco_hydro_2"/>
    <property type="match status" value="1"/>
</dbReference>
<evidence type="ECO:0000313" key="9">
    <source>
        <dbReference type="Proteomes" id="UP000216825"/>
    </source>
</evidence>
<dbReference type="GO" id="GO:0005975">
    <property type="term" value="P:carbohydrate metabolic process"/>
    <property type="evidence" value="ECO:0007669"/>
    <property type="project" value="InterPro"/>
</dbReference>
<feature type="compositionally biased region" description="Low complexity" evidence="6">
    <location>
        <begin position="191"/>
        <end position="217"/>
    </location>
</feature>
<keyword evidence="4" id="KW-0378">Hydrolase</keyword>
<reference evidence="9" key="1">
    <citation type="submission" date="2017-08" db="EMBL/GenBank/DDBJ databases">
        <title>Draft Genome Sequence of Kocuria varians 80.</title>
        <authorList>
            <person name="Minaev M."/>
            <person name="Kurbakov K.A."/>
            <person name="Solodovnikova G.I."/>
            <person name="Kuznetsova O.A."/>
            <person name="Lisitsyn A.B."/>
        </authorList>
    </citation>
    <scope>NUCLEOTIDE SEQUENCE [LARGE SCALE GENOMIC DNA]</scope>
    <source>
        <strain evidence="9">80</strain>
    </source>
</reference>
<feature type="region of interest" description="Disordered" evidence="6">
    <location>
        <begin position="545"/>
        <end position="620"/>
    </location>
</feature>
<dbReference type="PANTHER" id="PTHR43730">
    <property type="entry name" value="BETA-MANNOSIDASE"/>
    <property type="match status" value="1"/>
</dbReference>
<dbReference type="EC" id="3.2.1.25" evidence="3"/>
<dbReference type="RefSeq" id="WP_144066411.1">
    <property type="nucleotide sequence ID" value="NZ_CP059343.1"/>
</dbReference>
<feature type="compositionally biased region" description="Low complexity" evidence="6">
    <location>
        <begin position="555"/>
        <end position="603"/>
    </location>
</feature>
<dbReference type="AlphaFoldDB" id="A0A7D7L1X4"/>
<sequence>MSGADALERATWILCRADPAQDPGDPLGAGISARVPGTVSGALRDALGEDAMDAVLAGDGPGTVWEYRTRVTTAGGSHRFVSTGVATVSELVVAGETVHASDSAFAPWDVTVALPPGECEIALRVLPLSSVAVPRKPRARWLSPLVSDRSLRWRRTPLVGAIDWPGARPVLGPWGGLAALPVTSSPDEEPSSPLVSLPDSSPVLAPSSPGALPLALSDDNDDDAARPRSRPLPPSAVRARVTEDGHGVVSVDLTGIDPGTQGCRVLVEPLPPAEPDSAAQHANATEGGVVERAVSATELAASATVEVPVAEPRLWWPHGMGAQQLYRVRVVAGEDEMHARVGFRTVTPEPRDAAHRGLALRVNGVPVFARGAVWTGADPYEVAADPRRTLGMLRRLRDAGTTMVRIPGTSCYETEDFHRACDELGLMVWQDVALGPLDPPNDPEWRTGLHHEVRALASRLAGHPSTAVISGGTEVVQAPVLAGRPAEQWAPDVLLREIPTAVAEAGSDAVVVPSSPCSDAHLDAAQAVVERVRAALALPRGVCGDGGSPNEDAHSSVVPPTLAAPAAPAAPGVPSADTGSVGAPPSRATATAAAGAPAAPRGEPGAGGERATSSAVAVPQGSPVDAADGVCHYFGVGAYGRPLEDAVTRGVRFAAESLAFAVPPEPPVVRAQFGTDAPLDGDETAAAWRAGLARDPGAAWTFADTTNTYVHRLFLDRDSDPDAGLAVPARPVPEDSIGGHARRLELERATLAHVVQRTFAQWRAADSACRGALVLSATSTAPGAGWGVLDVTGRPTAAWYGMRRACAPVAVSFVPAGGDGLPVHVWNDRPEALEATLRLTVATVRGGSQPAVDVPVMVPAHGETVVRADLADGTFRDLDNAYGFGDREYDAVSAVLLDARGRVLARDAHLSGGPRRNDAADPGLSARWVRTGPDEWGVVVTAEGLARFVALDLPVRAGGAGATGTAAGLDTAGTGARTDQPTVDRLDTGTTAVAADAWGEPDPVAEDGYVHVLPGETVVLPVSGEVTGAVRAATRVRTLGADPVAVSEN</sequence>
<dbReference type="InterPro" id="IPR013783">
    <property type="entry name" value="Ig-like_fold"/>
</dbReference>
<dbReference type="SUPFAM" id="SSF49785">
    <property type="entry name" value="Galactose-binding domain-like"/>
    <property type="match status" value="1"/>
</dbReference>
<keyword evidence="5" id="KW-0326">Glycosidase</keyword>
<evidence type="ECO:0000256" key="3">
    <source>
        <dbReference type="ARBA" id="ARBA00012754"/>
    </source>
</evidence>
<reference evidence="8 9" key="2">
    <citation type="submission" date="2020-07" db="EMBL/GenBank/DDBJ databases">
        <title>Genome of starter culture bacteria Kocuria salsicia reveals its technological properties and safety for usage in meat industry.</title>
        <authorList>
            <person name="Michael M."/>
            <person name="Konstantin K."/>
            <person name="Evgenii K."/>
            <person name="Galina S."/>
            <person name="Oksana K."/>
            <person name="Andrei L."/>
        </authorList>
    </citation>
    <scope>NUCLEOTIDE SEQUENCE [LARGE SCALE GENOMIC DNA]</scope>
    <source>
        <strain evidence="8 9">80</strain>
    </source>
</reference>
<evidence type="ECO:0000256" key="6">
    <source>
        <dbReference type="SAM" id="MobiDB-lite"/>
    </source>
</evidence>
<evidence type="ECO:0000259" key="7">
    <source>
        <dbReference type="Pfam" id="PF00703"/>
    </source>
</evidence>
<evidence type="ECO:0000256" key="2">
    <source>
        <dbReference type="ARBA" id="ARBA00007401"/>
    </source>
</evidence>
<dbReference type="Gene3D" id="2.60.40.10">
    <property type="entry name" value="Immunoglobulins"/>
    <property type="match status" value="1"/>
</dbReference>
<dbReference type="GO" id="GO:0006516">
    <property type="term" value="P:glycoprotein catabolic process"/>
    <property type="evidence" value="ECO:0007669"/>
    <property type="project" value="TreeGrafter"/>
</dbReference>
<evidence type="ECO:0000256" key="5">
    <source>
        <dbReference type="ARBA" id="ARBA00023295"/>
    </source>
</evidence>
<feature type="domain" description="Glycoside hydrolase family 2 immunoglobulin-like beta-sandwich" evidence="7">
    <location>
        <begin position="244"/>
        <end position="344"/>
    </location>
</feature>
<gene>
    <name evidence="8" type="ORF">CIB50_0001011</name>
</gene>
<dbReference type="EMBL" id="CP059343">
    <property type="protein sequence ID" value="QMS56308.1"/>
    <property type="molecule type" value="Genomic_DNA"/>
</dbReference>
<dbReference type="InterPro" id="IPR006102">
    <property type="entry name" value="Ig-like_GH2"/>
</dbReference>
<protein>
    <recommendedName>
        <fullName evidence="3">beta-mannosidase</fullName>
        <ecNumber evidence="3">3.2.1.25</ecNumber>
    </recommendedName>
</protein>
<dbReference type="InterPro" id="IPR050887">
    <property type="entry name" value="Beta-mannosidase_GH2"/>
</dbReference>
<dbReference type="Proteomes" id="UP000216825">
    <property type="component" value="Chromosome"/>
</dbReference>
<evidence type="ECO:0000256" key="1">
    <source>
        <dbReference type="ARBA" id="ARBA00000829"/>
    </source>
</evidence>
<dbReference type="InterPro" id="IPR017853">
    <property type="entry name" value="GH"/>
</dbReference>
<dbReference type="PANTHER" id="PTHR43730:SF1">
    <property type="entry name" value="BETA-MANNOSIDASE"/>
    <property type="match status" value="1"/>
</dbReference>
<dbReference type="InterPro" id="IPR008979">
    <property type="entry name" value="Galactose-bd-like_sf"/>
</dbReference>
<evidence type="ECO:0000313" key="8">
    <source>
        <dbReference type="EMBL" id="QMS56308.1"/>
    </source>
</evidence>
<feature type="region of interest" description="Disordered" evidence="6">
    <location>
        <begin position="181"/>
        <end position="243"/>
    </location>
</feature>
<dbReference type="SUPFAM" id="SSF49303">
    <property type="entry name" value="beta-Galactosidase/glucuronidase domain"/>
    <property type="match status" value="1"/>
</dbReference>
<name>A0A7D7L1X4_KOCVA</name>
<comment type="catalytic activity">
    <reaction evidence="1">
        <text>Hydrolysis of terminal, non-reducing beta-D-mannose residues in beta-D-mannosides.</text>
        <dbReference type="EC" id="3.2.1.25"/>
    </reaction>
</comment>
<proteinExistence type="inferred from homology"/>
<dbReference type="InterPro" id="IPR036156">
    <property type="entry name" value="Beta-gal/glucu_dom_sf"/>
</dbReference>
<dbReference type="KEGG" id="kvr:CIB50_0001011"/>
<dbReference type="SUPFAM" id="SSF51445">
    <property type="entry name" value="(Trans)glycosidases"/>
    <property type="match status" value="1"/>
</dbReference>
<keyword evidence="9" id="KW-1185">Reference proteome</keyword>
<evidence type="ECO:0000256" key="4">
    <source>
        <dbReference type="ARBA" id="ARBA00022801"/>
    </source>
</evidence>
<comment type="similarity">
    <text evidence="2">Belongs to the glycosyl hydrolase 2 family.</text>
</comment>
<accession>A0A7D7L1X4</accession>
<dbReference type="Gene3D" id="3.20.20.80">
    <property type="entry name" value="Glycosidases"/>
    <property type="match status" value="1"/>
</dbReference>
<organism evidence="8 9">
    <name type="scientific">Kocuria varians</name>
    <name type="common">Micrococcus varians</name>
    <dbReference type="NCBI Taxonomy" id="1272"/>
    <lineage>
        <taxon>Bacteria</taxon>
        <taxon>Bacillati</taxon>
        <taxon>Actinomycetota</taxon>
        <taxon>Actinomycetes</taxon>
        <taxon>Micrococcales</taxon>
        <taxon>Micrococcaceae</taxon>
        <taxon>Kocuria</taxon>
    </lineage>
</organism>
<dbReference type="GO" id="GO:0004567">
    <property type="term" value="F:beta-mannosidase activity"/>
    <property type="evidence" value="ECO:0007669"/>
    <property type="project" value="UniProtKB-EC"/>
</dbReference>